<evidence type="ECO:0000313" key="3">
    <source>
        <dbReference type="Proteomes" id="UP001165079"/>
    </source>
</evidence>
<feature type="domain" description="Glyoxalase/fosfomycin resistance/dioxygenase" evidence="1">
    <location>
        <begin position="10"/>
        <end position="111"/>
    </location>
</feature>
<dbReference type="EMBL" id="BSTX01000001">
    <property type="protein sequence ID" value="GLZ75478.1"/>
    <property type="molecule type" value="Genomic_DNA"/>
</dbReference>
<dbReference type="InterPro" id="IPR004360">
    <property type="entry name" value="Glyas_Fos-R_dOase_dom"/>
</dbReference>
<evidence type="ECO:0000313" key="2">
    <source>
        <dbReference type="EMBL" id="GLZ75478.1"/>
    </source>
</evidence>
<dbReference type="InterPro" id="IPR029068">
    <property type="entry name" value="Glyas_Bleomycin-R_OHBP_Dase"/>
</dbReference>
<dbReference type="PANTHER" id="PTHR34109:SF1">
    <property type="entry name" value="VOC DOMAIN-CONTAINING PROTEIN"/>
    <property type="match status" value="1"/>
</dbReference>
<dbReference type="SUPFAM" id="SSF54593">
    <property type="entry name" value="Glyoxalase/Bleomycin resistance protein/Dihydroxybiphenyl dioxygenase"/>
    <property type="match status" value="1"/>
</dbReference>
<dbReference type="RefSeq" id="WP_285660714.1">
    <property type="nucleotide sequence ID" value="NZ_BSTX01000001.1"/>
</dbReference>
<dbReference type="Gene3D" id="3.30.720.110">
    <property type="match status" value="1"/>
</dbReference>
<dbReference type="PANTHER" id="PTHR34109">
    <property type="entry name" value="BNAUNNG04460D PROTEIN-RELATED"/>
    <property type="match status" value="1"/>
</dbReference>
<evidence type="ECO:0000259" key="1">
    <source>
        <dbReference type="Pfam" id="PF00903"/>
    </source>
</evidence>
<proteinExistence type="predicted"/>
<dbReference type="AlphaFoldDB" id="A0A9W6SGA9"/>
<dbReference type="Proteomes" id="UP001165079">
    <property type="component" value="Unassembled WGS sequence"/>
</dbReference>
<sequence>MATICPILGYRDAETAIAWLGEAFGFIEHAVMRHDGGIAHAEMRYGDDIVMLGEREEHKETYGIYVVVDDPDAHHTRAVAAGATITRELTDMDYGSREYSCLDPEGHEWHFGTWRPVKD</sequence>
<dbReference type="Gene3D" id="3.30.720.120">
    <property type="match status" value="1"/>
</dbReference>
<organism evidence="2 3">
    <name type="scientific">Actinorhabdospora filicis</name>
    <dbReference type="NCBI Taxonomy" id="1785913"/>
    <lineage>
        <taxon>Bacteria</taxon>
        <taxon>Bacillati</taxon>
        <taxon>Actinomycetota</taxon>
        <taxon>Actinomycetes</taxon>
        <taxon>Micromonosporales</taxon>
        <taxon>Micromonosporaceae</taxon>
        <taxon>Actinorhabdospora</taxon>
    </lineage>
</organism>
<protein>
    <recommendedName>
        <fullName evidence="1">Glyoxalase/fosfomycin resistance/dioxygenase domain-containing protein</fullName>
    </recommendedName>
</protein>
<accession>A0A9W6SGA9</accession>
<reference evidence="2" key="1">
    <citation type="submission" date="2023-03" db="EMBL/GenBank/DDBJ databases">
        <title>Actinorhabdospora filicis NBRC 111898.</title>
        <authorList>
            <person name="Ichikawa N."/>
            <person name="Sato H."/>
            <person name="Tonouchi N."/>
        </authorList>
    </citation>
    <scope>NUCLEOTIDE SEQUENCE</scope>
    <source>
        <strain evidence="2">NBRC 111898</strain>
    </source>
</reference>
<gene>
    <name evidence="2" type="ORF">Afil01_02850</name>
</gene>
<keyword evidence="3" id="KW-1185">Reference proteome</keyword>
<name>A0A9W6SGA9_9ACTN</name>
<dbReference type="Pfam" id="PF00903">
    <property type="entry name" value="Glyoxalase"/>
    <property type="match status" value="1"/>
</dbReference>
<comment type="caution">
    <text evidence="2">The sequence shown here is derived from an EMBL/GenBank/DDBJ whole genome shotgun (WGS) entry which is preliminary data.</text>
</comment>